<dbReference type="Gene3D" id="1.20.5.1930">
    <property type="match status" value="1"/>
</dbReference>
<dbReference type="Proteomes" id="UP000683310">
    <property type="component" value="Chromosome"/>
</dbReference>
<dbReference type="InterPro" id="IPR050482">
    <property type="entry name" value="Sensor_HK_TwoCompSys"/>
</dbReference>
<feature type="transmembrane region" description="Helical" evidence="10">
    <location>
        <begin position="100"/>
        <end position="119"/>
    </location>
</feature>
<evidence type="ECO:0000256" key="3">
    <source>
        <dbReference type="ARBA" id="ARBA00022553"/>
    </source>
</evidence>
<protein>
    <recommendedName>
        <fullName evidence="2">histidine kinase</fullName>
        <ecNumber evidence="2">2.7.13.3</ecNumber>
    </recommendedName>
</protein>
<evidence type="ECO:0000256" key="1">
    <source>
        <dbReference type="ARBA" id="ARBA00000085"/>
    </source>
</evidence>
<gene>
    <name evidence="12" type="ORF">KHQ06_23575</name>
</gene>
<dbReference type="InterPro" id="IPR011712">
    <property type="entry name" value="Sig_transdc_His_kin_sub3_dim/P"/>
</dbReference>
<keyword evidence="10" id="KW-0472">Membrane</keyword>
<reference evidence="12 13" key="1">
    <citation type="submission" date="2021-04" db="EMBL/GenBank/DDBJ databases">
        <title>Nocardia tengchongensis.</title>
        <authorList>
            <person name="Zhuang k."/>
            <person name="Ran Y."/>
            <person name="Li W."/>
        </authorList>
    </citation>
    <scope>NUCLEOTIDE SEQUENCE [LARGE SCALE GENOMIC DNA]</scope>
    <source>
        <strain evidence="12 13">CFH S0057</strain>
    </source>
</reference>
<keyword evidence="4" id="KW-0808">Transferase</keyword>
<evidence type="ECO:0000313" key="13">
    <source>
        <dbReference type="Proteomes" id="UP000683310"/>
    </source>
</evidence>
<dbReference type="EMBL" id="CP074371">
    <property type="protein sequence ID" value="QVI19377.1"/>
    <property type="molecule type" value="Genomic_DNA"/>
</dbReference>
<dbReference type="CDD" id="cd16917">
    <property type="entry name" value="HATPase_UhpB-NarQ-NarX-like"/>
    <property type="match status" value="1"/>
</dbReference>
<dbReference type="Pfam" id="PF07730">
    <property type="entry name" value="HisKA_3"/>
    <property type="match status" value="1"/>
</dbReference>
<keyword evidence="7" id="KW-0067">ATP-binding</keyword>
<dbReference type="PANTHER" id="PTHR24421:SF10">
    <property type="entry name" value="NITRATE_NITRITE SENSOR PROTEIN NARQ"/>
    <property type="match status" value="1"/>
</dbReference>
<sequence>MSVLHARATRWKVARFLPLLLIPVLLAASTFPGEYRVPAVYWLLAVAAGVVFAVGGRWPVAMSLVLSVLAVAMFVIPAWGPSELVPYLGALAVVEAVTRGGVRTTLLVGSVWAVAWVAGHWGGHAPAFWRGATFVEAVAYVGLPLLLGLYLRGQRELTASLAARAAAAEVTARAEERTALARELHDLVAHHMASIVLRVKVARAVLGGTDARVAEVLDDVGDTASGALTDIRRLLSALRDPALGAVPLLDAEVVRSEIERAVGRVHQGGFVVEDEIDARLDGLDAIARLTLLRLVQESLTNVMKHADRGVPVRIAVARTAGDVRLVIRSGGVPGLAAPGHGLVGMRERAAMAGGHLEAGPHGPQWVVDATLPAHTPASDPAAVAEDVPGADGRSAMPGVARSRGGAR</sequence>
<keyword evidence="13" id="KW-1185">Reference proteome</keyword>
<dbReference type="InterPro" id="IPR036890">
    <property type="entry name" value="HATPase_C_sf"/>
</dbReference>
<feature type="transmembrane region" description="Helical" evidence="10">
    <location>
        <begin position="40"/>
        <end position="56"/>
    </location>
</feature>
<keyword evidence="5" id="KW-0547">Nucleotide-binding</keyword>
<comment type="catalytic activity">
    <reaction evidence="1">
        <text>ATP + protein L-histidine = ADP + protein N-phospho-L-histidine.</text>
        <dbReference type="EC" id="2.7.13.3"/>
    </reaction>
</comment>
<keyword evidence="8" id="KW-0902">Two-component regulatory system</keyword>
<feature type="transmembrane region" description="Helical" evidence="10">
    <location>
        <begin position="131"/>
        <end position="151"/>
    </location>
</feature>
<dbReference type="Gene3D" id="3.30.565.10">
    <property type="entry name" value="Histidine kinase-like ATPase, C-terminal domain"/>
    <property type="match status" value="1"/>
</dbReference>
<dbReference type="RefSeq" id="WP_213555410.1">
    <property type="nucleotide sequence ID" value="NZ_JBHZDI010000027.1"/>
</dbReference>
<dbReference type="PANTHER" id="PTHR24421">
    <property type="entry name" value="NITRATE/NITRITE SENSOR PROTEIN NARX-RELATED"/>
    <property type="match status" value="1"/>
</dbReference>
<dbReference type="GO" id="GO:0016301">
    <property type="term" value="F:kinase activity"/>
    <property type="evidence" value="ECO:0007669"/>
    <property type="project" value="UniProtKB-KW"/>
</dbReference>
<accession>A0ABX8CIY5</accession>
<evidence type="ECO:0000313" key="12">
    <source>
        <dbReference type="EMBL" id="QVI19377.1"/>
    </source>
</evidence>
<feature type="transmembrane region" description="Helical" evidence="10">
    <location>
        <begin position="63"/>
        <end position="80"/>
    </location>
</feature>
<proteinExistence type="predicted"/>
<evidence type="ECO:0000256" key="10">
    <source>
        <dbReference type="SAM" id="Phobius"/>
    </source>
</evidence>
<evidence type="ECO:0000256" key="2">
    <source>
        <dbReference type="ARBA" id="ARBA00012438"/>
    </source>
</evidence>
<keyword evidence="6 12" id="KW-0418">Kinase</keyword>
<name>A0ABX8CIY5_9NOCA</name>
<evidence type="ECO:0000256" key="7">
    <source>
        <dbReference type="ARBA" id="ARBA00022840"/>
    </source>
</evidence>
<evidence type="ECO:0000256" key="6">
    <source>
        <dbReference type="ARBA" id="ARBA00022777"/>
    </source>
</evidence>
<evidence type="ECO:0000259" key="11">
    <source>
        <dbReference type="Pfam" id="PF07730"/>
    </source>
</evidence>
<dbReference type="EC" id="2.7.13.3" evidence="2"/>
<evidence type="ECO:0000256" key="4">
    <source>
        <dbReference type="ARBA" id="ARBA00022679"/>
    </source>
</evidence>
<keyword evidence="10" id="KW-0812">Transmembrane</keyword>
<evidence type="ECO:0000256" key="5">
    <source>
        <dbReference type="ARBA" id="ARBA00022741"/>
    </source>
</evidence>
<dbReference type="SUPFAM" id="SSF55874">
    <property type="entry name" value="ATPase domain of HSP90 chaperone/DNA topoisomerase II/histidine kinase"/>
    <property type="match status" value="1"/>
</dbReference>
<keyword evidence="3" id="KW-0597">Phosphoprotein</keyword>
<feature type="domain" description="Signal transduction histidine kinase subgroup 3 dimerisation and phosphoacceptor" evidence="11">
    <location>
        <begin position="176"/>
        <end position="242"/>
    </location>
</feature>
<evidence type="ECO:0000256" key="8">
    <source>
        <dbReference type="ARBA" id="ARBA00023012"/>
    </source>
</evidence>
<organism evidence="12 13">
    <name type="scientific">Nocardia tengchongensis</name>
    <dbReference type="NCBI Taxonomy" id="2055889"/>
    <lineage>
        <taxon>Bacteria</taxon>
        <taxon>Bacillati</taxon>
        <taxon>Actinomycetota</taxon>
        <taxon>Actinomycetes</taxon>
        <taxon>Mycobacteriales</taxon>
        <taxon>Nocardiaceae</taxon>
        <taxon>Nocardia</taxon>
    </lineage>
</organism>
<feature type="region of interest" description="Disordered" evidence="9">
    <location>
        <begin position="373"/>
        <end position="407"/>
    </location>
</feature>
<keyword evidence="10" id="KW-1133">Transmembrane helix</keyword>
<evidence type="ECO:0000256" key="9">
    <source>
        <dbReference type="SAM" id="MobiDB-lite"/>
    </source>
</evidence>